<feature type="region of interest" description="Disordered" evidence="1">
    <location>
        <begin position="37"/>
        <end position="101"/>
    </location>
</feature>
<comment type="caution">
    <text evidence="2">The sequence shown here is derived from an EMBL/GenBank/DDBJ whole genome shotgun (WGS) entry which is preliminary data.</text>
</comment>
<evidence type="ECO:0000313" key="2">
    <source>
        <dbReference type="EMBL" id="KAJ7031863.1"/>
    </source>
</evidence>
<evidence type="ECO:0000313" key="3">
    <source>
        <dbReference type="Proteomes" id="UP001218188"/>
    </source>
</evidence>
<name>A0AAD6SSS6_9AGAR</name>
<evidence type="ECO:0000256" key="1">
    <source>
        <dbReference type="SAM" id="MobiDB-lite"/>
    </source>
</evidence>
<reference evidence="2" key="1">
    <citation type="submission" date="2023-03" db="EMBL/GenBank/DDBJ databases">
        <title>Massive genome expansion in bonnet fungi (Mycena s.s.) driven by repeated elements and novel gene families across ecological guilds.</title>
        <authorList>
            <consortium name="Lawrence Berkeley National Laboratory"/>
            <person name="Harder C.B."/>
            <person name="Miyauchi S."/>
            <person name="Viragh M."/>
            <person name="Kuo A."/>
            <person name="Thoen E."/>
            <person name="Andreopoulos B."/>
            <person name="Lu D."/>
            <person name="Skrede I."/>
            <person name="Drula E."/>
            <person name="Henrissat B."/>
            <person name="Morin E."/>
            <person name="Kohler A."/>
            <person name="Barry K."/>
            <person name="LaButti K."/>
            <person name="Morin E."/>
            <person name="Salamov A."/>
            <person name="Lipzen A."/>
            <person name="Mereny Z."/>
            <person name="Hegedus B."/>
            <person name="Baldrian P."/>
            <person name="Stursova M."/>
            <person name="Weitz H."/>
            <person name="Taylor A."/>
            <person name="Grigoriev I.V."/>
            <person name="Nagy L.G."/>
            <person name="Martin F."/>
            <person name="Kauserud H."/>
        </authorList>
    </citation>
    <scope>NUCLEOTIDE SEQUENCE</scope>
    <source>
        <strain evidence="2">CBHHK200</strain>
    </source>
</reference>
<proteinExistence type="predicted"/>
<dbReference type="Proteomes" id="UP001218188">
    <property type="component" value="Unassembled WGS sequence"/>
</dbReference>
<gene>
    <name evidence="2" type="ORF">C8F04DRAFT_1185563</name>
</gene>
<protein>
    <submittedName>
        <fullName evidence="2">Uncharacterized protein</fullName>
    </submittedName>
</protein>
<accession>A0AAD6SSS6</accession>
<dbReference type="EMBL" id="JARJCM010000078">
    <property type="protein sequence ID" value="KAJ7031863.1"/>
    <property type="molecule type" value="Genomic_DNA"/>
</dbReference>
<organism evidence="2 3">
    <name type="scientific">Mycena alexandri</name>
    <dbReference type="NCBI Taxonomy" id="1745969"/>
    <lineage>
        <taxon>Eukaryota</taxon>
        <taxon>Fungi</taxon>
        <taxon>Dikarya</taxon>
        <taxon>Basidiomycota</taxon>
        <taxon>Agaricomycotina</taxon>
        <taxon>Agaricomycetes</taxon>
        <taxon>Agaricomycetidae</taxon>
        <taxon>Agaricales</taxon>
        <taxon>Marasmiineae</taxon>
        <taxon>Mycenaceae</taxon>
        <taxon>Mycena</taxon>
    </lineage>
</organism>
<keyword evidence="3" id="KW-1185">Reference proteome</keyword>
<sequence>MDSHDWEVCMLDALALHKAIHVARVYTRGRLDDGAVRGENRVSTSTPTARRGCVSAPPSEMRASNGKENVDDSPGLLAPPRDVPAPQAYTSTTERSMEAASPRVMMRPKVAPLPLASSVRATQGASRHLAELLRMRGPAVASMIMSKRNQGQELEANLSIALVAERVKEGGSTRMTSGAVRSAEVDAGRIAKAPLLSIPLDSIPSRALPVAAFRIRMGWVAPQAHKSACRAAIGSAAGASAARTDTHPEGMRDDQPVGFSPPTVPFPPPSPPTIPGHARRGPGHVMTIEIWARRGTRQFEGTRRAAGGRSLSIAGGRRWNVRGHDGGPNDVHTRLPPSKCEWGGNWRGVMSISKDPRVSGTSLATWPLAGWGFSSAPRSTRIFAFKTSPTCP</sequence>
<dbReference type="AlphaFoldDB" id="A0AAD6SSS6"/>